<dbReference type="OMA" id="AYTAMEQ"/>
<dbReference type="RefSeq" id="XP_029239445.1">
    <property type="nucleotide sequence ID" value="XM_029380651.1"/>
</dbReference>
<dbReference type="OrthoDB" id="272649at2759"/>
<dbReference type="PANTHER" id="PTHR37561">
    <property type="entry name" value="F-BOX DOMAIN-CONTAINING PROTEIN"/>
    <property type="match status" value="1"/>
</dbReference>
<accession>A0A3R7M0D9</accession>
<gene>
    <name evidence="2" type="ORF">TraAM80_03698</name>
</gene>
<dbReference type="GeneID" id="40327631"/>
<reference evidence="2 3" key="1">
    <citation type="journal article" date="2018" name="BMC Genomics">
        <title>Genomic comparison of Trypanosoma conorhini and Trypanosoma rangeli to Trypanosoma cruzi strains of high and low virulence.</title>
        <authorList>
            <person name="Bradwell K.R."/>
            <person name="Koparde V.N."/>
            <person name="Matveyev A.V."/>
            <person name="Serrano M.G."/>
            <person name="Alves J.M."/>
            <person name="Parikh H."/>
            <person name="Huang B."/>
            <person name="Lee V."/>
            <person name="Espinosa-Alvarez O."/>
            <person name="Ortiz P.A."/>
            <person name="Costa-Martins A.G."/>
            <person name="Teixeira M.M."/>
            <person name="Buck G.A."/>
        </authorList>
    </citation>
    <scope>NUCLEOTIDE SEQUENCE [LARGE SCALE GENOMIC DNA]</scope>
    <source>
        <strain evidence="2 3">AM80</strain>
    </source>
</reference>
<feature type="region of interest" description="Disordered" evidence="1">
    <location>
        <begin position="1"/>
        <end position="28"/>
    </location>
</feature>
<evidence type="ECO:0000313" key="2">
    <source>
        <dbReference type="EMBL" id="RNF06777.1"/>
    </source>
</evidence>
<dbReference type="PANTHER" id="PTHR37561:SF3">
    <property type="entry name" value="F-BOX DOMAIN-CONTAINING PROTEIN"/>
    <property type="match status" value="1"/>
</dbReference>
<evidence type="ECO:0000256" key="1">
    <source>
        <dbReference type="SAM" id="MobiDB-lite"/>
    </source>
</evidence>
<organism evidence="2 3">
    <name type="scientific">Trypanosoma rangeli</name>
    <dbReference type="NCBI Taxonomy" id="5698"/>
    <lineage>
        <taxon>Eukaryota</taxon>
        <taxon>Discoba</taxon>
        <taxon>Euglenozoa</taxon>
        <taxon>Kinetoplastea</taxon>
        <taxon>Metakinetoplastina</taxon>
        <taxon>Trypanosomatida</taxon>
        <taxon>Trypanosomatidae</taxon>
        <taxon>Trypanosoma</taxon>
        <taxon>Herpetosoma</taxon>
    </lineage>
</organism>
<keyword evidence="3" id="KW-1185">Reference proteome</keyword>
<sequence length="344" mass="37085">MLPKVNPIKSVLDPATAETHPKGTNVSGSVDMVECGSLATARRENTKTCGGLRSPVHPAYTAMEQAEMTNVDDFAEQLEGCNIQVQVRTRGTGRRSPLVAMLTHSVRGSPVDLLNSCGSGISSPMVDGAPGVGVEPASRTGFNTNALLQDPLPSTVVHRALHGKCRFIQFPQLAPFEPPPQPPARTTFPLFVGQVRFETTQAELIWLIRRTSGACVLTVEGRGSGCFIMHLQSEAERGLVRQLHKRILFDIGGAWFARSSEEVDGLCEYVALRGPYLSKQAKLPRDAMVVEDIKVDSTDMGSCHPCCYSRGTSVHSLSSASTTWESPNNAWVMTSSSPLATPLP</sequence>
<comment type="caution">
    <text evidence="2">The sequence shown here is derived from an EMBL/GenBank/DDBJ whole genome shotgun (WGS) entry which is preliminary data.</text>
</comment>
<proteinExistence type="predicted"/>
<dbReference type="AlphaFoldDB" id="A0A3R7M0D9"/>
<evidence type="ECO:0000313" key="3">
    <source>
        <dbReference type="Proteomes" id="UP000283634"/>
    </source>
</evidence>
<dbReference type="Proteomes" id="UP000283634">
    <property type="component" value="Unassembled WGS sequence"/>
</dbReference>
<protein>
    <submittedName>
        <fullName evidence="2">Uncharacterized protein</fullName>
    </submittedName>
</protein>
<dbReference type="EMBL" id="MKGL01000101">
    <property type="protein sequence ID" value="RNF06777.1"/>
    <property type="molecule type" value="Genomic_DNA"/>
</dbReference>
<name>A0A3R7M0D9_TRYRA</name>